<keyword evidence="1" id="KW-0812">Transmembrane</keyword>
<reference evidence="2" key="1">
    <citation type="submission" date="2020-09" db="EMBL/GenBank/DDBJ databases">
        <title>De no assembly of potato wild relative species, Solanum commersonii.</title>
        <authorList>
            <person name="Cho K."/>
        </authorList>
    </citation>
    <scope>NUCLEOTIDE SEQUENCE</scope>
    <source>
        <strain evidence="2">LZ3.2</strain>
        <tissue evidence="2">Leaf</tissue>
    </source>
</reference>
<evidence type="ECO:0000256" key="1">
    <source>
        <dbReference type="SAM" id="Phobius"/>
    </source>
</evidence>
<feature type="transmembrane region" description="Helical" evidence="1">
    <location>
        <begin position="28"/>
        <end position="52"/>
    </location>
</feature>
<dbReference type="EMBL" id="JACXVP010000112">
    <property type="protein sequence ID" value="KAG5568469.1"/>
    <property type="molecule type" value="Genomic_DNA"/>
</dbReference>
<comment type="caution">
    <text evidence="2">The sequence shown here is derived from an EMBL/GenBank/DDBJ whole genome shotgun (WGS) entry which is preliminary data.</text>
</comment>
<keyword evidence="3" id="KW-1185">Reference proteome</keyword>
<gene>
    <name evidence="2" type="ORF">H5410_064516</name>
</gene>
<protein>
    <submittedName>
        <fullName evidence="2">Uncharacterized protein</fullName>
    </submittedName>
</protein>
<organism evidence="2 3">
    <name type="scientific">Solanum commersonii</name>
    <name type="common">Commerson's wild potato</name>
    <name type="synonym">Commerson's nightshade</name>
    <dbReference type="NCBI Taxonomy" id="4109"/>
    <lineage>
        <taxon>Eukaryota</taxon>
        <taxon>Viridiplantae</taxon>
        <taxon>Streptophyta</taxon>
        <taxon>Embryophyta</taxon>
        <taxon>Tracheophyta</taxon>
        <taxon>Spermatophyta</taxon>
        <taxon>Magnoliopsida</taxon>
        <taxon>eudicotyledons</taxon>
        <taxon>Gunneridae</taxon>
        <taxon>Pentapetalae</taxon>
        <taxon>asterids</taxon>
        <taxon>lamiids</taxon>
        <taxon>Solanales</taxon>
        <taxon>Solanaceae</taxon>
        <taxon>Solanoideae</taxon>
        <taxon>Solaneae</taxon>
        <taxon>Solanum</taxon>
    </lineage>
</organism>
<keyword evidence="1" id="KW-1133">Transmembrane helix</keyword>
<evidence type="ECO:0000313" key="2">
    <source>
        <dbReference type="EMBL" id="KAG5568469.1"/>
    </source>
</evidence>
<dbReference type="Proteomes" id="UP000824120">
    <property type="component" value="Unassembled WGS sequence"/>
</dbReference>
<keyword evidence="1" id="KW-0472">Membrane</keyword>
<name>A0A9J5VZ54_SOLCO</name>
<evidence type="ECO:0000313" key="3">
    <source>
        <dbReference type="Proteomes" id="UP000824120"/>
    </source>
</evidence>
<feature type="non-terminal residue" evidence="2">
    <location>
        <position position="1"/>
    </location>
</feature>
<sequence length="85" mass="10073">TIPAKIGNLGKLQQLQLENNHIVGNFQVTYIVMFGYPLLGMLIYELYILILMQSNIIYSFMRHVLYLERLGFFTNWRKFICNLIN</sequence>
<proteinExistence type="predicted"/>
<accession>A0A9J5VZ54</accession>
<dbReference type="AlphaFoldDB" id="A0A9J5VZ54"/>